<evidence type="ECO:0000313" key="2">
    <source>
        <dbReference type="Proteomes" id="UP000735302"/>
    </source>
</evidence>
<organism evidence="1 2">
    <name type="scientific">Plakobranchus ocellatus</name>
    <dbReference type="NCBI Taxonomy" id="259542"/>
    <lineage>
        <taxon>Eukaryota</taxon>
        <taxon>Metazoa</taxon>
        <taxon>Spiralia</taxon>
        <taxon>Lophotrochozoa</taxon>
        <taxon>Mollusca</taxon>
        <taxon>Gastropoda</taxon>
        <taxon>Heterobranchia</taxon>
        <taxon>Euthyneura</taxon>
        <taxon>Panpulmonata</taxon>
        <taxon>Sacoglossa</taxon>
        <taxon>Placobranchoidea</taxon>
        <taxon>Plakobranchidae</taxon>
        <taxon>Plakobranchus</taxon>
    </lineage>
</organism>
<name>A0AAV3YXP8_9GAST</name>
<dbReference type="EMBL" id="BLXT01001660">
    <property type="protein sequence ID" value="GFN87162.1"/>
    <property type="molecule type" value="Genomic_DNA"/>
</dbReference>
<reference evidence="1 2" key="1">
    <citation type="journal article" date="2021" name="Elife">
        <title>Chloroplast acquisition without the gene transfer in kleptoplastic sea slugs, Plakobranchus ocellatus.</title>
        <authorList>
            <person name="Maeda T."/>
            <person name="Takahashi S."/>
            <person name="Yoshida T."/>
            <person name="Shimamura S."/>
            <person name="Takaki Y."/>
            <person name="Nagai Y."/>
            <person name="Toyoda A."/>
            <person name="Suzuki Y."/>
            <person name="Arimoto A."/>
            <person name="Ishii H."/>
            <person name="Satoh N."/>
            <person name="Nishiyama T."/>
            <person name="Hasebe M."/>
            <person name="Maruyama T."/>
            <person name="Minagawa J."/>
            <person name="Obokata J."/>
            <person name="Shigenobu S."/>
        </authorList>
    </citation>
    <scope>NUCLEOTIDE SEQUENCE [LARGE SCALE GENOMIC DNA]</scope>
</reference>
<dbReference type="Proteomes" id="UP000735302">
    <property type="component" value="Unassembled WGS sequence"/>
</dbReference>
<proteinExistence type="predicted"/>
<protein>
    <submittedName>
        <fullName evidence="1">Uncharacterized protein</fullName>
    </submittedName>
</protein>
<dbReference type="AlphaFoldDB" id="A0AAV3YXP8"/>
<comment type="caution">
    <text evidence="1">The sequence shown here is derived from an EMBL/GenBank/DDBJ whole genome shotgun (WGS) entry which is preliminary data.</text>
</comment>
<sequence length="88" mass="9845">MKLVLTIGVDTTFQYTLVPPTSMNDLVLNLGEVKIDGAVVSKFFPKFRAPFCRGFEPTAGLRTPSPTRVEDRRVLMELYGTCKQIFSS</sequence>
<keyword evidence="2" id="KW-1185">Reference proteome</keyword>
<accession>A0AAV3YXP8</accession>
<evidence type="ECO:0000313" key="1">
    <source>
        <dbReference type="EMBL" id="GFN87162.1"/>
    </source>
</evidence>
<gene>
    <name evidence="1" type="ORF">PoB_001366800</name>
</gene>